<comment type="caution">
    <text evidence="2">The sequence shown here is derived from an EMBL/GenBank/DDBJ whole genome shotgun (WGS) entry which is preliminary data.</text>
</comment>
<dbReference type="RefSeq" id="WP_189251448.1">
    <property type="nucleotide sequence ID" value="NZ_BMRE01000001.1"/>
</dbReference>
<sequence length="200" mass="20098">MYALSAIAGGAATVASAILAVAVVQPSTTVPDTMWSYPWPSDTFVLVCLVYAVFHALVLVGVLGFARSGAAGTGRAARAGGLLAVAGTAVLFIAELASILYRTEPLSATGPSIVGAIFGLGTVLTALGILMTGVTTLRAGVWQDWRRYVPLVTGVWSALLVGLAATSALAIGVGVYGLCILALGVALRTPAPATTARIAA</sequence>
<proteinExistence type="predicted"/>
<evidence type="ECO:0000313" key="2">
    <source>
        <dbReference type="EMBL" id="GGU13074.1"/>
    </source>
</evidence>
<dbReference type="Proteomes" id="UP000649573">
    <property type="component" value="Unassembled WGS sequence"/>
</dbReference>
<feature type="transmembrane region" description="Helical" evidence="1">
    <location>
        <begin position="113"/>
        <end position="137"/>
    </location>
</feature>
<reference evidence="3" key="1">
    <citation type="journal article" date="2019" name="Int. J. Syst. Evol. Microbiol.">
        <title>The Global Catalogue of Microorganisms (GCM) 10K type strain sequencing project: providing services to taxonomists for standard genome sequencing and annotation.</title>
        <authorList>
            <consortium name="The Broad Institute Genomics Platform"/>
            <consortium name="The Broad Institute Genome Sequencing Center for Infectious Disease"/>
            <person name="Wu L."/>
            <person name="Ma J."/>
        </authorList>
    </citation>
    <scope>NUCLEOTIDE SEQUENCE [LARGE SCALE GENOMIC DNA]</scope>
    <source>
        <strain evidence="3">JCM 3296</strain>
    </source>
</reference>
<name>A0ABQ2UB29_9PSEU</name>
<organism evidence="2 3">
    <name type="scientific">Lentzea flava</name>
    <dbReference type="NCBI Taxonomy" id="103732"/>
    <lineage>
        <taxon>Bacteria</taxon>
        <taxon>Bacillati</taxon>
        <taxon>Actinomycetota</taxon>
        <taxon>Actinomycetes</taxon>
        <taxon>Pseudonocardiales</taxon>
        <taxon>Pseudonocardiaceae</taxon>
        <taxon>Lentzea</taxon>
    </lineage>
</organism>
<feature type="transmembrane region" description="Helical" evidence="1">
    <location>
        <begin position="158"/>
        <end position="187"/>
    </location>
</feature>
<feature type="transmembrane region" description="Helical" evidence="1">
    <location>
        <begin position="79"/>
        <end position="101"/>
    </location>
</feature>
<protein>
    <submittedName>
        <fullName evidence="2">Uncharacterized protein</fullName>
    </submittedName>
</protein>
<evidence type="ECO:0000256" key="1">
    <source>
        <dbReference type="SAM" id="Phobius"/>
    </source>
</evidence>
<accession>A0ABQ2UB29</accession>
<keyword evidence="1" id="KW-0812">Transmembrane</keyword>
<feature type="transmembrane region" description="Helical" evidence="1">
    <location>
        <begin position="44"/>
        <end position="67"/>
    </location>
</feature>
<gene>
    <name evidence="2" type="ORF">GCM10010178_00260</name>
</gene>
<evidence type="ECO:0000313" key="3">
    <source>
        <dbReference type="Proteomes" id="UP000649573"/>
    </source>
</evidence>
<dbReference type="EMBL" id="BMRE01000001">
    <property type="protein sequence ID" value="GGU13074.1"/>
    <property type="molecule type" value="Genomic_DNA"/>
</dbReference>
<keyword evidence="1" id="KW-1133">Transmembrane helix</keyword>
<keyword evidence="3" id="KW-1185">Reference proteome</keyword>
<keyword evidence="1" id="KW-0472">Membrane</keyword>